<dbReference type="PANTHER" id="PTHR19446">
    <property type="entry name" value="REVERSE TRANSCRIPTASES"/>
    <property type="match status" value="1"/>
</dbReference>
<evidence type="ECO:0000313" key="2">
    <source>
        <dbReference type="Proteomes" id="UP000735302"/>
    </source>
</evidence>
<dbReference type="EMBL" id="BLXT01000654">
    <property type="protein sequence ID" value="GFN79306.1"/>
    <property type="molecule type" value="Genomic_DNA"/>
</dbReference>
<sequence>MIKENGESTTDRDEILTIYRTFHRKLCEQTTADQPTTVTSSPDKEEILSFLEEEVKETLDEIKKKKAPGNDGITIDVMKIGRPQAIKYMTKVYNEIPKSKGIPICWKEAKVIKKVTRKT</sequence>
<organism evidence="1 2">
    <name type="scientific">Plakobranchus ocellatus</name>
    <dbReference type="NCBI Taxonomy" id="259542"/>
    <lineage>
        <taxon>Eukaryota</taxon>
        <taxon>Metazoa</taxon>
        <taxon>Spiralia</taxon>
        <taxon>Lophotrochozoa</taxon>
        <taxon>Mollusca</taxon>
        <taxon>Gastropoda</taxon>
        <taxon>Heterobranchia</taxon>
        <taxon>Euthyneura</taxon>
        <taxon>Panpulmonata</taxon>
        <taxon>Sacoglossa</taxon>
        <taxon>Placobranchoidea</taxon>
        <taxon>Plakobranchidae</taxon>
        <taxon>Plakobranchus</taxon>
    </lineage>
</organism>
<reference evidence="1 2" key="1">
    <citation type="journal article" date="2021" name="Elife">
        <title>Chloroplast acquisition without the gene transfer in kleptoplastic sea slugs, Plakobranchus ocellatus.</title>
        <authorList>
            <person name="Maeda T."/>
            <person name="Takahashi S."/>
            <person name="Yoshida T."/>
            <person name="Shimamura S."/>
            <person name="Takaki Y."/>
            <person name="Nagai Y."/>
            <person name="Toyoda A."/>
            <person name="Suzuki Y."/>
            <person name="Arimoto A."/>
            <person name="Ishii H."/>
            <person name="Satoh N."/>
            <person name="Nishiyama T."/>
            <person name="Hasebe M."/>
            <person name="Maruyama T."/>
            <person name="Minagawa J."/>
            <person name="Obokata J."/>
            <person name="Shigenobu S."/>
        </authorList>
    </citation>
    <scope>NUCLEOTIDE SEQUENCE [LARGE SCALE GENOMIC DNA]</scope>
</reference>
<name>A0AAV3Y945_9GAST</name>
<evidence type="ECO:0000313" key="1">
    <source>
        <dbReference type="EMBL" id="GFN79306.1"/>
    </source>
</evidence>
<gene>
    <name evidence="1" type="ORF">PoB_000581200</name>
</gene>
<proteinExistence type="predicted"/>
<comment type="caution">
    <text evidence="1">The sequence shown here is derived from an EMBL/GenBank/DDBJ whole genome shotgun (WGS) entry which is preliminary data.</text>
</comment>
<dbReference type="AlphaFoldDB" id="A0AAV3Y945"/>
<accession>A0AAV3Y945</accession>
<dbReference type="Proteomes" id="UP000735302">
    <property type="component" value="Unassembled WGS sequence"/>
</dbReference>
<protein>
    <submittedName>
        <fullName evidence="1">Guanylate cyclase</fullName>
    </submittedName>
</protein>
<keyword evidence="2" id="KW-1185">Reference proteome</keyword>